<comment type="subunit">
    <text evidence="13">Monomer. Homodimer and homotetramer; disulfide-linked. Mainly monomeric but also detected as part of homodimers and homotetramers. Interacts with 14-3-3 proteins; regulates the phosphorylation of NGB. Could interact (ferrous form) with G-alpha(i) proteins (GTP-bound form).</text>
</comment>
<dbReference type="Proteomes" id="UP000515208">
    <property type="component" value="Unplaced"/>
</dbReference>
<evidence type="ECO:0000256" key="15">
    <source>
        <dbReference type="RuleBase" id="RU000356"/>
    </source>
</evidence>
<evidence type="ECO:0000256" key="5">
    <source>
        <dbReference type="ARBA" id="ARBA00022617"/>
    </source>
</evidence>
<comment type="subcellular location">
    <subcellularLocation>
        <location evidence="2">Cytoplasm</location>
        <location evidence="2">Cytosol</location>
    </subcellularLocation>
    <subcellularLocation>
        <location evidence="1">Mitochondrion matrix</location>
    </subcellularLocation>
</comment>
<evidence type="ECO:0000256" key="2">
    <source>
        <dbReference type="ARBA" id="ARBA00004514"/>
    </source>
</evidence>
<dbReference type="PROSITE" id="PS01033">
    <property type="entry name" value="GLOBIN"/>
    <property type="match status" value="1"/>
</dbReference>
<dbReference type="FunFam" id="1.10.490.10:FF:000006">
    <property type="entry name" value="Neuroglobin"/>
    <property type="match status" value="1"/>
</dbReference>
<evidence type="ECO:0000256" key="16">
    <source>
        <dbReference type="SAM" id="MobiDB-lite"/>
    </source>
</evidence>
<keyword evidence="7" id="KW-0560">Oxidoreductase</keyword>
<evidence type="ECO:0000256" key="7">
    <source>
        <dbReference type="ARBA" id="ARBA00023002"/>
    </source>
</evidence>
<dbReference type="PANTHER" id="PTHR46458:SF19">
    <property type="entry name" value="NEUROGLOBIN"/>
    <property type="match status" value="1"/>
</dbReference>
<evidence type="ECO:0000256" key="9">
    <source>
        <dbReference type="ARBA" id="ARBA00023128"/>
    </source>
</evidence>
<dbReference type="KEGG" id="bbis:104991807"/>
<accession>A0A6P3HW02</accession>
<evidence type="ECO:0000256" key="1">
    <source>
        <dbReference type="ARBA" id="ARBA00004305"/>
    </source>
</evidence>
<sequence>MSQQACTERWASGHRKIKGPRDTRGPPHDLPSWLQGHGTPTRESNPRAPSFLPSAPRPFVLSLGDLLDALGHASCLAALLPCSSPETPKMSGARRLVAQPLRLFPRRPRHVLASAHTPLPAELSGRRPGSSPAAHLPILWAPRCGPSPTVCLLSVLSLGDDCRGAHRCPYGEKPRCPKGLRGKTVLGAWPAGHGVWAPEMCTSSNQLQDKAFRGNARLFDLEPDLLPLFQYNCSQFSSPEDCLSSPEFLDHIRKVMLVIDAAVTNVEDLSSLEEYLAGLGRKHRAVGVKLSSFSTVGESLLYMLEKCLGPAFTPATRAAWSQLYGAVVQAMSRGWGGE</sequence>
<evidence type="ECO:0000256" key="14">
    <source>
        <dbReference type="ARBA" id="ARBA00048118"/>
    </source>
</evidence>
<dbReference type="GO" id="GO:0019825">
    <property type="term" value="F:oxygen binding"/>
    <property type="evidence" value="ECO:0007669"/>
    <property type="project" value="InterPro"/>
</dbReference>
<keyword evidence="5 15" id="KW-0349">Heme</keyword>
<dbReference type="OrthoDB" id="436496at2759"/>
<dbReference type="GO" id="GO:0046872">
    <property type="term" value="F:metal ion binding"/>
    <property type="evidence" value="ECO:0007669"/>
    <property type="project" value="UniProtKB-KW"/>
</dbReference>
<gene>
    <name evidence="19" type="primary">NGB</name>
</gene>
<name>A0A6P3HW02_BISBB</name>
<evidence type="ECO:0000256" key="11">
    <source>
        <dbReference type="ARBA" id="ARBA00044549"/>
    </source>
</evidence>
<dbReference type="InterPro" id="IPR009050">
    <property type="entry name" value="Globin-like_sf"/>
</dbReference>
<evidence type="ECO:0000313" key="19">
    <source>
        <dbReference type="RefSeq" id="XP_010842715.1"/>
    </source>
</evidence>
<keyword evidence="15" id="KW-0813">Transport</keyword>
<organism evidence="18 19">
    <name type="scientific">Bison bison bison</name>
    <name type="common">North American plains bison</name>
    <dbReference type="NCBI Taxonomy" id="43346"/>
    <lineage>
        <taxon>Eukaryota</taxon>
        <taxon>Metazoa</taxon>
        <taxon>Chordata</taxon>
        <taxon>Craniata</taxon>
        <taxon>Vertebrata</taxon>
        <taxon>Euteleostomi</taxon>
        <taxon>Mammalia</taxon>
        <taxon>Eutheria</taxon>
        <taxon>Laurasiatheria</taxon>
        <taxon>Artiodactyla</taxon>
        <taxon>Ruminantia</taxon>
        <taxon>Pecora</taxon>
        <taxon>Bovidae</taxon>
        <taxon>Bovinae</taxon>
        <taxon>Bison</taxon>
    </lineage>
</organism>
<dbReference type="InterPro" id="IPR012292">
    <property type="entry name" value="Globin/Proto"/>
</dbReference>
<dbReference type="GO" id="GO:0005829">
    <property type="term" value="C:cytosol"/>
    <property type="evidence" value="ECO:0007669"/>
    <property type="project" value="UniProtKB-SubCell"/>
</dbReference>
<dbReference type="GO" id="GO:0005759">
    <property type="term" value="C:mitochondrial matrix"/>
    <property type="evidence" value="ECO:0007669"/>
    <property type="project" value="UniProtKB-SubCell"/>
</dbReference>
<dbReference type="GeneID" id="104991807"/>
<dbReference type="InterPro" id="IPR050532">
    <property type="entry name" value="Globin-like_OT"/>
</dbReference>
<evidence type="ECO:0000256" key="6">
    <source>
        <dbReference type="ARBA" id="ARBA00022723"/>
    </source>
</evidence>
<dbReference type="CTD" id="58157"/>
<protein>
    <recommendedName>
        <fullName evidence="10">Neuroglobin</fullName>
    </recommendedName>
    <alternativeName>
        <fullName evidence="11">Nitrite reductase</fullName>
    </alternativeName>
</protein>
<keyword evidence="4" id="KW-0963">Cytoplasm</keyword>
<comment type="similarity">
    <text evidence="3 15">Belongs to the globin family.</text>
</comment>
<evidence type="ECO:0000256" key="13">
    <source>
        <dbReference type="ARBA" id="ARBA00046742"/>
    </source>
</evidence>
<dbReference type="InterPro" id="IPR000971">
    <property type="entry name" value="Globin"/>
</dbReference>
<dbReference type="RefSeq" id="XP_010842715.1">
    <property type="nucleotide sequence ID" value="XM_010844413.1"/>
</dbReference>
<dbReference type="PANTHER" id="PTHR46458">
    <property type="entry name" value="BLR2807 PROTEIN"/>
    <property type="match status" value="1"/>
</dbReference>
<keyword evidence="15" id="KW-0561">Oxygen transport</keyword>
<evidence type="ECO:0000256" key="3">
    <source>
        <dbReference type="ARBA" id="ARBA00008705"/>
    </source>
</evidence>
<dbReference type="GO" id="GO:0020037">
    <property type="term" value="F:heme binding"/>
    <property type="evidence" value="ECO:0007669"/>
    <property type="project" value="InterPro"/>
</dbReference>
<reference evidence="19" key="1">
    <citation type="submission" date="2025-08" db="UniProtKB">
        <authorList>
            <consortium name="RefSeq"/>
        </authorList>
    </citation>
    <scope>IDENTIFICATION</scope>
    <source>
        <tissue evidence="19">Blood</tissue>
    </source>
</reference>
<evidence type="ECO:0000256" key="12">
    <source>
        <dbReference type="ARBA" id="ARBA00045651"/>
    </source>
</evidence>
<evidence type="ECO:0000256" key="4">
    <source>
        <dbReference type="ARBA" id="ARBA00022490"/>
    </source>
</evidence>
<comment type="catalytic activity">
    <reaction evidence="14">
        <text>Fe(III)-heme b-[protein] + nitric oxide + H2O = Fe(II)-heme b-[protein] + nitrite + 2 H(+)</text>
        <dbReference type="Rhea" id="RHEA:77711"/>
        <dbReference type="Rhea" id="RHEA-COMP:18975"/>
        <dbReference type="Rhea" id="RHEA-COMP:18976"/>
        <dbReference type="ChEBI" id="CHEBI:15377"/>
        <dbReference type="ChEBI" id="CHEBI:15378"/>
        <dbReference type="ChEBI" id="CHEBI:16301"/>
        <dbReference type="ChEBI" id="CHEBI:16480"/>
        <dbReference type="ChEBI" id="CHEBI:55376"/>
        <dbReference type="ChEBI" id="CHEBI:60344"/>
    </reaction>
    <physiologicalReaction direction="right-to-left" evidence="14">
        <dbReference type="Rhea" id="RHEA:77713"/>
    </physiologicalReaction>
</comment>
<keyword evidence="6" id="KW-0479">Metal-binding</keyword>
<evidence type="ECO:0000256" key="10">
    <source>
        <dbReference type="ARBA" id="ARBA00040609"/>
    </source>
</evidence>
<dbReference type="Gene3D" id="1.10.490.10">
    <property type="entry name" value="Globins"/>
    <property type="match status" value="1"/>
</dbReference>
<evidence type="ECO:0000256" key="8">
    <source>
        <dbReference type="ARBA" id="ARBA00023004"/>
    </source>
</evidence>
<feature type="region of interest" description="Disordered" evidence="16">
    <location>
        <begin position="1"/>
        <end position="51"/>
    </location>
</feature>
<dbReference type="GO" id="GO:0016491">
    <property type="term" value="F:oxidoreductase activity"/>
    <property type="evidence" value="ECO:0007669"/>
    <property type="project" value="UniProtKB-KW"/>
</dbReference>
<keyword evidence="8" id="KW-0408">Iron</keyword>
<comment type="function">
    <text evidence="12">Monomeric globin with a bis-histidyl six-coordinate heme-iron atom through which it can bind dioxygen, carbon monoxide and nitric oxide. Could help transport oxygen and increase its availability to the metabolically active neuronal tissues, though its low quantity in tissues as well as its high affinity for dioxygen, which may limit its oxygen-releasing ability, argue against it. The ferrous/deoxygenated form exhibits a nitrite reductase activity and it could produce nitric oxide which in turn inhibits cellular respiration in response to hypoxia. In its ferrous/deoxygenated state, it may also exhibit GDI (Guanine nucleotide Dissociation Inhibitor) activity toward heterotrimeric G-alpha proteins, thereby regulating signal transduction to facilitate neuroprotective responses in the wake of hypoxia and associated oxidative stress.</text>
</comment>
<dbReference type="SUPFAM" id="SSF46458">
    <property type="entry name" value="Globin-like"/>
    <property type="match status" value="1"/>
</dbReference>
<keyword evidence="18" id="KW-1185">Reference proteome</keyword>
<evidence type="ECO:0000313" key="18">
    <source>
        <dbReference type="Proteomes" id="UP000515208"/>
    </source>
</evidence>
<evidence type="ECO:0000259" key="17">
    <source>
        <dbReference type="PROSITE" id="PS01033"/>
    </source>
</evidence>
<feature type="domain" description="Globin" evidence="17">
    <location>
        <begin position="175"/>
        <end position="336"/>
    </location>
</feature>
<dbReference type="Pfam" id="PF00042">
    <property type="entry name" value="Globin"/>
    <property type="match status" value="1"/>
</dbReference>
<keyword evidence="9" id="KW-0496">Mitochondrion</keyword>
<dbReference type="AlphaFoldDB" id="A0A6P3HW02"/>
<proteinExistence type="inferred from homology"/>
<dbReference type="GO" id="GO:0005344">
    <property type="term" value="F:oxygen carrier activity"/>
    <property type="evidence" value="ECO:0007669"/>
    <property type="project" value="UniProtKB-KW"/>
</dbReference>